<dbReference type="NCBIfam" id="NF006045">
    <property type="entry name" value="PRK08190.1"/>
    <property type="match status" value="1"/>
</dbReference>
<dbReference type="Gene3D" id="3.40.718.10">
    <property type="entry name" value="Isopropylmalate Dehydrogenase"/>
    <property type="match status" value="1"/>
</dbReference>
<keyword evidence="6" id="KW-1185">Reference proteome</keyword>
<dbReference type="GO" id="GO:0016746">
    <property type="term" value="F:acyltransferase activity"/>
    <property type="evidence" value="ECO:0007669"/>
    <property type="project" value="UniProtKB-KW"/>
</dbReference>
<sequence>MEQLRSLSALLDYAKQITAAKGPKCIAVAKADDPGLFEAMEDARKAGIAKFTITGERAKIEAAAKAAGADLADYNVIECSASEAEMAIKAVTEVSSGKADIYMKGQLHTANFLRGMLNKEVGLRRGKNTISHCFFHHIKGYDHLFFVTDAAFNMYPDVAQKADIVRNAVQLAHSFGIECPKVACLAAVEEVNPDMPATLDAAALTAMNNRKQIKGCIVDGPFALDNAVSEKSAQIKGIDSPVAGKADILLAPNIEAGNALFKAIVYFSENETAGLIIGAAAPIVLTSRADSPRTKLLSVAAAVVFADSLKK</sequence>
<dbReference type="EMBL" id="VUNH01000003">
    <property type="protein sequence ID" value="MST55188.1"/>
    <property type="molecule type" value="Genomic_DNA"/>
</dbReference>
<dbReference type="Proteomes" id="UP000473699">
    <property type="component" value="Unassembled WGS sequence"/>
</dbReference>
<gene>
    <name evidence="5" type="ORF">FYJ74_03915</name>
</gene>
<organism evidence="5 6">
    <name type="scientific">Pyramidobacter porci</name>
    <dbReference type="NCBI Taxonomy" id="2605789"/>
    <lineage>
        <taxon>Bacteria</taxon>
        <taxon>Thermotogati</taxon>
        <taxon>Synergistota</taxon>
        <taxon>Synergistia</taxon>
        <taxon>Synergistales</taxon>
        <taxon>Dethiosulfovibrionaceae</taxon>
        <taxon>Pyramidobacter</taxon>
    </lineage>
</organism>
<dbReference type="InterPro" id="IPR012147">
    <property type="entry name" value="P_Ac_Bu_trans"/>
</dbReference>
<name>A0A6L5YAZ3_9BACT</name>
<reference evidence="5 6" key="1">
    <citation type="submission" date="2019-08" db="EMBL/GenBank/DDBJ databases">
        <title>In-depth cultivation of the pig gut microbiome towards novel bacterial diversity and tailored functional studies.</title>
        <authorList>
            <person name="Wylensek D."/>
            <person name="Hitch T.C.A."/>
            <person name="Clavel T."/>
        </authorList>
    </citation>
    <scope>NUCLEOTIDE SEQUENCE [LARGE SCALE GENOMIC DNA]</scope>
    <source>
        <strain evidence="5 6">SM-530-WT-4B</strain>
    </source>
</reference>
<keyword evidence="3" id="KW-0012">Acyltransferase</keyword>
<comment type="caution">
    <text evidence="5">The sequence shown here is derived from an EMBL/GenBank/DDBJ whole genome shotgun (WGS) entry which is preliminary data.</text>
</comment>
<evidence type="ECO:0000256" key="3">
    <source>
        <dbReference type="ARBA" id="ARBA00023315"/>
    </source>
</evidence>
<dbReference type="SUPFAM" id="SSF53659">
    <property type="entry name" value="Isocitrate/Isopropylmalate dehydrogenase-like"/>
    <property type="match status" value="1"/>
</dbReference>
<dbReference type="RefSeq" id="WP_154528289.1">
    <property type="nucleotide sequence ID" value="NZ_JAXDZJ010000164.1"/>
</dbReference>
<dbReference type="Pfam" id="PF01515">
    <property type="entry name" value="PTA_PTB"/>
    <property type="match status" value="1"/>
</dbReference>
<dbReference type="PANTHER" id="PTHR43356">
    <property type="entry name" value="PHOSPHATE ACETYLTRANSFERASE"/>
    <property type="match status" value="1"/>
</dbReference>
<proteinExistence type="inferred from homology"/>
<evidence type="ECO:0000313" key="5">
    <source>
        <dbReference type="EMBL" id="MST55188.1"/>
    </source>
</evidence>
<dbReference type="AlphaFoldDB" id="A0A6L5YAZ3"/>
<evidence type="ECO:0000256" key="1">
    <source>
        <dbReference type="ARBA" id="ARBA00005656"/>
    </source>
</evidence>
<protein>
    <submittedName>
        <fullName evidence="5">Bifunctional enoyl-CoA hydratase/phosphate acetyltransferase</fullName>
    </submittedName>
</protein>
<accession>A0A6L5YAZ3</accession>
<evidence type="ECO:0000259" key="4">
    <source>
        <dbReference type="Pfam" id="PF01515"/>
    </source>
</evidence>
<keyword evidence="2 5" id="KW-0808">Transferase</keyword>
<dbReference type="InterPro" id="IPR050500">
    <property type="entry name" value="Phos_Acetyltrans/Butyryltrans"/>
</dbReference>
<dbReference type="PANTHER" id="PTHR43356:SF2">
    <property type="entry name" value="PHOSPHATE ACETYLTRANSFERASE"/>
    <property type="match status" value="1"/>
</dbReference>
<evidence type="ECO:0000256" key="2">
    <source>
        <dbReference type="ARBA" id="ARBA00022679"/>
    </source>
</evidence>
<dbReference type="InterPro" id="IPR002505">
    <property type="entry name" value="PTA_PTB"/>
</dbReference>
<feature type="domain" description="Phosphate acetyl/butaryl transferase" evidence="4">
    <location>
        <begin position="87"/>
        <end position="302"/>
    </location>
</feature>
<comment type="similarity">
    <text evidence="1">Belongs to the phosphate acetyltransferase and butyryltransferase family.</text>
</comment>
<dbReference type="PIRSF" id="PIRSF000428">
    <property type="entry name" value="P_Ac_trans"/>
    <property type="match status" value="1"/>
</dbReference>
<evidence type="ECO:0000313" key="6">
    <source>
        <dbReference type="Proteomes" id="UP000473699"/>
    </source>
</evidence>